<organism evidence="1">
    <name type="scientific">Salix viminalis</name>
    <name type="common">Common osier</name>
    <name type="synonym">Basket willow</name>
    <dbReference type="NCBI Taxonomy" id="40686"/>
    <lineage>
        <taxon>Eukaryota</taxon>
        <taxon>Viridiplantae</taxon>
        <taxon>Streptophyta</taxon>
        <taxon>Embryophyta</taxon>
        <taxon>Tracheophyta</taxon>
        <taxon>Spermatophyta</taxon>
        <taxon>Magnoliopsida</taxon>
        <taxon>eudicotyledons</taxon>
        <taxon>Gunneridae</taxon>
        <taxon>Pentapetalae</taxon>
        <taxon>rosids</taxon>
        <taxon>fabids</taxon>
        <taxon>Malpighiales</taxon>
        <taxon>Salicaceae</taxon>
        <taxon>Saliceae</taxon>
        <taxon>Salix</taxon>
    </lineage>
</organism>
<sequence length="114" mass="13402">MALQYPLLFPFGEDGYRTNTSFADHYKNTITKGARLYQQFWVDDFANIEDEILDYIRMNQNNLQSDLYHNINELCLKEICNDNLQIHSHAIQTDLKSKESSIKARLINMKTNLI</sequence>
<evidence type="ECO:0000313" key="1">
    <source>
        <dbReference type="EMBL" id="VFU24834.1"/>
    </source>
</evidence>
<name>A0A6N2KNJ4_SALVM</name>
<proteinExistence type="predicted"/>
<dbReference type="AlphaFoldDB" id="A0A6N2KNJ4"/>
<dbReference type="PANTHER" id="PTHR45786">
    <property type="entry name" value="DNA BINDING PROTEIN-LIKE"/>
    <property type="match status" value="1"/>
</dbReference>
<accession>A0A6N2KNJ4</accession>
<dbReference type="PANTHER" id="PTHR45786:SF74">
    <property type="entry name" value="ATP-DEPENDENT DNA HELICASE"/>
    <property type="match status" value="1"/>
</dbReference>
<protein>
    <submittedName>
        <fullName evidence="1">Uncharacterized protein</fullName>
    </submittedName>
</protein>
<dbReference type="EMBL" id="CAADRP010000202">
    <property type="protein sequence ID" value="VFU24834.1"/>
    <property type="molecule type" value="Genomic_DNA"/>
</dbReference>
<reference evidence="1" key="1">
    <citation type="submission" date="2019-03" db="EMBL/GenBank/DDBJ databases">
        <authorList>
            <person name="Mank J."/>
            <person name="Almeida P."/>
        </authorList>
    </citation>
    <scope>NUCLEOTIDE SEQUENCE</scope>
    <source>
        <strain evidence="1">78183</strain>
    </source>
</reference>
<gene>
    <name evidence="1" type="ORF">SVIM_LOCUS50749</name>
</gene>